<name>A0A165MKS2_9AGAM</name>
<keyword evidence="3" id="KW-1185">Reference proteome</keyword>
<dbReference type="Proteomes" id="UP000076761">
    <property type="component" value="Unassembled WGS sequence"/>
</dbReference>
<gene>
    <name evidence="2" type="ORF">NEOLEDRAFT_1184289</name>
</gene>
<proteinExistence type="predicted"/>
<accession>A0A165MKS2</accession>
<sequence length="412" mass="46630">MSPNDIQAPSPARRPAIRMETEDAKNKRLAEEREKERVKKEEEERRKKDIEDNEQKQHEEAEKKKKEEEEQLQWEEEERKQKVEEEERKKDEEEEERTQKEEEKERIRKEAEAGLRRSISRCAAREQIAAEREAAQKVNNMLRGGSRRGQDWQQTDKWTTTCPAKAGDLTNFGKISKPSTMTFGPSGVFAGKTKESKRDLTVSQSASSNMFSMLQNAEAAEAATKPSRPPSQKPSVDLSQSGMASEQPQRRKMQLLWCLGLMMRHSTKPPRETGTHLLAPPHVDAQLGDITWQGEERALTLLSPACMDSLPLTFTLHSTPAFPFTPNTFHVFDVGELIFDGGERGFDFGGVVDKVVVRAGSDDEEEGDTVPSMSEEEAKWKIGEDSKEFFAICDLDEAEEQATKLNEGPSSC</sequence>
<dbReference type="InParanoid" id="A0A165MKS2"/>
<evidence type="ECO:0000313" key="3">
    <source>
        <dbReference type="Proteomes" id="UP000076761"/>
    </source>
</evidence>
<feature type="compositionally biased region" description="Basic and acidic residues" evidence="1">
    <location>
        <begin position="77"/>
        <end position="115"/>
    </location>
</feature>
<dbReference type="OrthoDB" id="514777at2759"/>
<dbReference type="STRING" id="1314782.A0A165MKS2"/>
<dbReference type="EMBL" id="KV425681">
    <property type="protein sequence ID" value="KZT18462.1"/>
    <property type="molecule type" value="Genomic_DNA"/>
</dbReference>
<evidence type="ECO:0000313" key="2">
    <source>
        <dbReference type="EMBL" id="KZT18462.1"/>
    </source>
</evidence>
<feature type="compositionally biased region" description="Basic and acidic residues" evidence="1">
    <location>
        <begin position="17"/>
        <end position="68"/>
    </location>
</feature>
<feature type="compositionally biased region" description="Low complexity" evidence="1">
    <location>
        <begin position="151"/>
        <end position="161"/>
    </location>
</feature>
<feature type="region of interest" description="Disordered" evidence="1">
    <location>
        <begin position="1"/>
        <end position="119"/>
    </location>
</feature>
<protein>
    <submittedName>
        <fullName evidence="2">Uncharacterized protein</fullName>
    </submittedName>
</protein>
<feature type="compositionally biased region" description="Polar residues" evidence="1">
    <location>
        <begin position="233"/>
        <end position="247"/>
    </location>
</feature>
<reference evidence="2 3" key="1">
    <citation type="journal article" date="2016" name="Mol. Biol. Evol.">
        <title>Comparative Genomics of Early-Diverging Mushroom-Forming Fungi Provides Insights into the Origins of Lignocellulose Decay Capabilities.</title>
        <authorList>
            <person name="Nagy L.G."/>
            <person name="Riley R."/>
            <person name="Tritt A."/>
            <person name="Adam C."/>
            <person name="Daum C."/>
            <person name="Floudas D."/>
            <person name="Sun H."/>
            <person name="Yadav J.S."/>
            <person name="Pangilinan J."/>
            <person name="Larsson K.H."/>
            <person name="Matsuura K."/>
            <person name="Barry K."/>
            <person name="Labutti K."/>
            <person name="Kuo R."/>
            <person name="Ohm R.A."/>
            <person name="Bhattacharya S.S."/>
            <person name="Shirouzu T."/>
            <person name="Yoshinaga Y."/>
            <person name="Martin F.M."/>
            <person name="Grigoriev I.V."/>
            <person name="Hibbett D.S."/>
        </authorList>
    </citation>
    <scope>NUCLEOTIDE SEQUENCE [LARGE SCALE GENOMIC DNA]</scope>
    <source>
        <strain evidence="2 3">HHB14362 ss-1</strain>
    </source>
</reference>
<dbReference type="AlphaFoldDB" id="A0A165MKS2"/>
<feature type="region of interest" description="Disordered" evidence="1">
    <location>
        <begin position="140"/>
        <end position="162"/>
    </location>
</feature>
<feature type="region of interest" description="Disordered" evidence="1">
    <location>
        <begin position="180"/>
        <end position="205"/>
    </location>
</feature>
<organism evidence="2 3">
    <name type="scientific">Neolentinus lepideus HHB14362 ss-1</name>
    <dbReference type="NCBI Taxonomy" id="1314782"/>
    <lineage>
        <taxon>Eukaryota</taxon>
        <taxon>Fungi</taxon>
        <taxon>Dikarya</taxon>
        <taxon>Basidiomycota</taxon>
        <taxon>Agaricomycotina</taxon>
        <taxon>Agaricomycetes</taxon>
        <taxon>Gloeophyllales</taxon>
        <taxon>Gloeophyllaceae</taxon>
        <taxon>Neolentinus</taxon>
    </lineage>
</organism>
<feature type="region of interest" description="Disordered" evidence="1">
    <location>
        <begin position="217"/>
        <end position="249"/>
    </location>
</feature>
<evidence type="ECO:0000256" key="1">
    <source>
        <dbReference type="SAM" id="MobiDB-lite"/>
    </source>
</evidence>